<dbReference type="EMBL" id="WBZC01000022">
    <property type="protein sequence ID" value="KAB3535293.1"/>
    <property type="molecule type" value="Genomic_DNA"/>
</dbReference>
<dbReference type="InterPro" id="IPR000182">
    <property type="entry name" value="GNAT_dom"/>
</dbReference>
<dbReference type="Proteomes" id="UP000432715">
    <property type="component" value="Unassembled WGS sequence"/>
</dbReference>
<evidence type="ECO:0000313" key="2">
    <source>
        <dbReference type="EMBL" id="KAB3535293.1"/>
    </source>
</evidence>
<organism evidence="2 3">
    <name type="scientific">Alkaliphilus pronyensis</name>
    <dbReference type="NCBI Taxonomy" id="1482732"/>
    <lineage>
        <taxon>Bacteria</taxon>
        <taxon>Bacillati</taxon>
        <taxon>Bacillota</taxon>
        <taxon>Clostridia</taxon>
        <taxon>Peptostreptococcales</taxon>
        <taxon>Natronincolaceae</taxon>
        <taxon>Alkaliphilus</taxon>
    </lineage>
</organism>
<dbReference type="OrthoDB" id="9811523at2"/>
<dbReference type="RefSeq" id="WP_151860855.1">
    <property type="nucleotide sequence ID" value="NZ_WBZC01000022.1"/>
</dbReference>
<proteinExistence type="predicted"/>
<protein>
    <submittedName>
        <fullName evidence="2">GNAT family N-acetyltransferase</fullName>
    </submittedName>
</protein>
<dbReference type="PANTHER" id="PTHR43441">
    <property type="entry name" value="RIBOSOMAL-PROTEIN-SERINE ACETYLTRANSFERASE"/>
    <property type="match status" value="1"/>
</dbReference>
<keyword evidence="3" id="KW-1185">Reference proteome</keyword>
<comment type="caution">
    <text evidence="2">The sequence shown here is derived from an EMBL/GenBank/DDBJ whole genome shotgun (WGS) entry which is preliminary data.</text>
</comment>
<keyword evidence="2" id="KW-0808">Transferase</keyword>
<dbReference type="GO" id="GO:0005737">
    <property type="term" value="C:cytoplasm"/>
    <property type="evidence" value="ECO:0007669"/>
    <property type="project" value="TreeGrafter"/>
</dbReference>
<evidence type="ECO:0000259" key="1">
    <source>
        <dbReference type="PROSITE" id="PS51186"/>
    </source>
</evidence>
<dbReference type="PANTHER" id="PTHR43441:SF12">
    <property type="entry name" value="RIBOSOMAL N-ACETYLTRANSFERASE YDAF-RELATED"/>
    <property type="match status" value="1"/>
</dbReference>
<accession>A0A6I0F909</accession>
<reference evidence="2 3" key="1">
    <citation type="submission" date="2019-10" db="EMBL/GenBank/DDBJ databases">
        <title>Alkaliphilus serpentinus sp. nov. and Alkaliphilus pronyensis sp. nov., two novel anaerobic alkaliphilic species isolated from the serpentinized-hosted hydrothermal field of the Prony Bay (New Caledonia).</title>
        <authorList>
            <person name="Postec A."/>
        </authorList>
    </citation>
    <scope>NUCLEOTIDE SEQUENCE [LARGE SCALE GENOMIC DNA]</scope>
    <source>
        <strain evidence="2 3">LacV</strain>
    </source>
</reference>
<dbReference type="InterPro" id="IPR051908">
    <property type="entry name" value="Ribosomal_N-acetyltransferase"/>
</dbReference>
<sequence length="181" mass="21184">MFTHNINDEIELRLLELSDAEALTNLTNECSEYLRRWLPWVDDSASIEDRLNFIKMTKKQYADNKGFQSGIWYKGELAGVIGYHGMDWSNKVTSLGYWLGERFQGNGIMTKATKAFVEYALVDMKLNRVEIRCAEENSKSRSIPKRLGFKEEGLIREAEWLYDHYVNHVVYGMLAKDWKNR</sequence>
<dbReference type="GO" id="GO:1990189">
    <property type="term" value="F:protein N-terminal-serine acetyltransferase activity"/>
    <property type="evidence" value="ECO:0007669"/>
    <property type="project" value="TreeGrafter"/>
</dbReference>
<gene>
    <name evidence="2" type="ORF">F8154_06795</name>
</gene>
<dbReference type="SUPFAM" id="SSF55729">
    <property type="entry name" value="Acyl-CoA N-acyltransferases (Nat)"/>
    <property type="match status" value="1"/>
</dbReference>
<dbReference type="Gene3D" id="3.40.630.30">
    <property type="match status" value="1"/>
</dbReference>
<dbReference type="InterPro" id="IPR016181">
    <property type="entry name" value="Acyl_CoA_acyltransferase"/>
</dbReference>
<dbReference type="AlphaFoldDB" id="A0A6I0F909"/>
<dbReference type="PROSITE" id="PS51186">
    <property type="entry name" value="GNAT"/>
    <property type="match status" value="1"/>
</dbReference>
<feature type="domain" description="N-acetyltransferase" evidence="1">
    <location>
        <begin position="10"/>
        <end position="176"/>
    </location>
</feature>
<name>A0A6I0F909_9FIRM</name>
<dbReference type="Pfam" id="PF13302">
    <property type="entry name" value="Acetyltransf_3"/>
    <property type="match status" value="1"/>
</dbReference>
<dbReference type="GO" id="GO:0008999">
    <property type="term" value="F:protein-N-terminal-alanine acetyltransferase activity"/>
    <property type="evidence" value="ECO:0007669"/>
    <property type="project" value="TreeGrafter"/>
</dbReference>
<evidence type="ECO:0000313" key="3">
    <source>
        <dbReference type="Proteomes" id="UP000432715"/>
    </source>
</evidence>